<sequence>MSDPLQLGVRSGLPEAMRFLLPARPRDTWGGDDLHPTARFWLRMHDGFRAQQAEMERLTTAVRAGNADAATTHPRLIGLLGGFLQHLDHHHRIESGHYFPQFRTIEPRVAEGLALLDADHDVVHGRLETLHARGLAYHQAVLGRSPDARDALLVFADTLEAATPLLDRHLDDEEEIVIPLIATRGG</sequence>
<dbReference type="Proteomes" id="UP001589906">
    <property type="component" value="Unassembled WGS sequence"/>
</dbReference>
<dbReference type="RefSeq" id="WP_376834299.1">
    <property type="nucleotide sequence ID" value="NZ_JBHLSW010000003.1"/>
</dbReference>
<dbReference type="Gene3D" id="1.20.120.520">
    <property type="entry name" value="nmb1532 protein domain like"/>
    <property type="match status" value="1"/>
</dbReference>
<dbReference type="CDD" id="cd12108">
    <property type="entry name" value="Hr-like"/>
    <property type="match status" value="1"/>
</dbReference>
<organism evidence="2 3">
    <name type="scientific">Brevundimonas balnearis</name>
    <dbReference type="NCBI Taxonomy" id="1572858"/>
    <lineage>
        <taxon>Bacteria</taxon>
        <taxon>Pseudomonadati</taxon>
        <taxon>Pseudomonadota</taxon>
        <taxon>Alphaproteobacteria</taxon>
        <taxon>Caulobacterales</taxon>
        <taxon>Caulobacteraceae</taxon>
        <taxon>Brevundimonas</taxon>
    </lineage>
</organism>
<dbReference type="EMBL" id="JBHLSW010000003">
    <property type="protein sequence ID" value="MFC0632920.1"/>
    <property type="molecule type" value="Genomic_DNA"/>
</dbReference>
<evidence type="ECO:0000313" key="3">
    <source>
        <dbReference type="Proteomes" id="UP001589906"/>
    </source>
</evidence>
<keyword evidence="3" id="KW-1185">Reference proteome</keyword>
<name>A0ABV6QZX5_9CAUL</name>
<dbReference type="InterPro" id="IPR012312">
    <property type="entry name" value="Hemerythrin-like"/>
</dbReference>
<proteinExistence type="predicted"/>
<evidence type="ECO:0000313" key="2">
    <source>
        <dbReference type="EMBL" id="MFC0632920.1"/>
    </source>
</evidence>
<protein>
    <submittedName>
        <fullName evidence="2">Hemerythrin domain-containing protein</fullName>
    </submittedName>
</protein>
<reference evidence="2 3" key="1">
    <citation type="submission" date="2024-09" db="EMBL/GenBank/DDBJ databases">
        <authorList>
            <person name="Sun Q."/>
            <person name="Mori K."/>
        </authorList>
    </citation>
    <scope>NUCLEOTIDE SEQUENCE [LARGE SCALE GENOMIC DNA]</scope>
    <source>
        <strain evidence="2 3">NCAIM B.02621</strain>
    </source>
</reference>
<comment type="caution">
    <text evidence="2">The sequence shown here is derived from an EMBL/GenBank/DDBJ whole genome shotgun (WGS) entry which is preliminary data.</text>
</comment>
<accession>A0ABV6QZX5</accession>
<gene>
    <name evidence="2" type="ORF">ACFFGE_03390</name>
</gene>
<evidence type="ECO:0000259" key="1">
    <source>
        <dbReference type="Pfam" id="PF01814"/>
    </source>
</evidence>
<feature type="domain" description="Hemerythrin-like" evidence="1">
    <location>
        <begin position="39"/>
        <end position="181"/>
    </location>
</feature>
<dbReference type="Pfam" id="PF01814">
    <property type="entry name" value="Hemerythrin"/>
    <property type="match status" value="1"/>
</dbReference>